<feature type="region of interest" description="Disordered" evidence="1">
    <location>
        <begin position="77"/>
        <end position="104"/>
    </location>
</feature>
<dbReference type="EnsemblProtists" id="EOD33661">
    <property type="protein sequence ID" value="EOD33661"/>
    <property type="gene ID" value="EMIHUDRAFT_363818"/>
</dbReference>
<dbReference type="EnsemblProtists" id="EOD26018">
    <property type="protein sequence ID" value="EOD26018"/>
    <property type="gene ID" value="EMIHUDRAFT_367106"/>
</dbReference>
<dbReference type="GeneID" id="17278931"/>
<evidence type="ECO:0000256" key="1">
    <source>
        <dbReference type="SAM" id="MobiDB-lite"/>
    </source>
</evidence>
<dbReference type="AlphaFoldDB" id="A0A0D3KD26"/>
<name>A0A0D3KD26_EMIH1</name>
<dbReference type="KEGG" id="ehx:EMIHUDRAFT_373773"/>
<dbReference type="EnsemblProtists" id="EOD26670">
    <property type="protein sequence ID" value="EOD26670"/>
    <property type="gene ID" value="EMIHUDRAFT_373773"/>
</dbReference>
<dbReference type="RefSeq" id="XP_005786090.1">
    <property type="nucleotide sequence ID" value="XM_005786033.1"/>
</dbReference>
<dbReference type="Proteomes" id="UP000013827">
    <property type="component" value="Unassembled WGS sequence"/>
</dbReference>
<dbReference type="GeneID" id="17272217"/>
<evidence type="ECO:0000313" key="2">
    <source>
        <dbReference type="EnsemblProtists" id="EOD33661"/>
    </source>
</evidence>
<dbReference type="RefSeq" id="XP_005778447.1">
    <property type="nucleotide sequence ID" value="XM_005778390.1"/>
</dbReference>
<sequence>MNLMFHVLDVNHYEPPTADSSAAEVAAAQEAKARILTAIRKGPGAAHARLFVIDFGRAKTVRGRLGWAIEYLVSGRRLPDPEQHRQTPMRARQTGEQGKGRGGV</sequence>
<dbReference type="KEGG" id="ehx:EMIHUDRAFT_367106"/>
<dbReference type="HOGENOM" id="CLU_2255251_0_0_1"/>
<keyword evidence="3" id="KW-1185">Reference proteome</keyword>
<organism evidence="2 3">
    <name type="scientific">Emiliania huxleyi (strain CCMP1516)</name>
    <dbReference type="NCBI Taxonomy" id="280463"/>
    <lineage>
        <taxon>Eukaryota</taxon>
        <taxon>Haptista</taxon>
        <taxon>Haptophyta</taxon>
        <taxon>Prymnesiophyceae</taxon>
        <taxon>Isochrysidales</taxon>
        <taxon>Noelaerhabdaceae</taxon>
        <taxon>Emiliania</taxon>
    </lineage>
</organism>
<evidence type="ECO:0000313" key="3">
    <source>
        <dbReference type="Proteomes" id="UP000013827"/>
    </source>
</evidence>
<dbReference type="GeneID" id="17271605"/>
<dbReference type="RefSeq" id="XP_005779099.1">
    <property type="nucleotide sequence ID" value="XM_005779042.1"/>
</dbReference>
<dbReference type="KEGG" id="ehx:EMIHUDRAFT_363818"/>
<reference evidence="2" key="2">
    <citation type="submission" date="2024-10" db="UniProtKB">
        <authorList>
            <consortium name="EnsemblProtists"/>
        </authorList>
    </citation>
    <scope>IDENTIFICATION</scope>
</reference>
<proteinExistence type="predicted"/>
<dbReference type="PaxDb" id="2903-EOD26018"/>
<accession>A0A0D3KD26</accession>
<reference evidence="3" key="1">
    <citation type="journal article" date="2013" name="Nature">
        <title>Pan genome of the phytoplankton Emiliania underpins its global distribution.</title>
        <authorList>
            <person name="Read B.A."/>
            <person name="Kegel J."/>
            <person name="Klute M.J."/>
            <person name="Kuo A."/>
            <person name="Lefebvre S.C."/>
            <person name="Maumus F."/>
            <person name="Mayer C."/>
            <person name="Miller J."/>
            <person name="Monier A."/>
            <person name="Salamov A."/>
            <person name="Young J."/>
            <person name="Aguilar M."/>
            <person name="Claverie J.M."/>
            <person name="Frickenhaus S."/>
            <person name="Gonzalez K."/>
            <person name="Herman E.K."/>
            <person name="Lin Y.C."/>
            <person name="Napier J."/>
            <person name="Ogata H."/>
            <person name="Sarno A.F."/>
            <person name="Shmutz J."/>
            <person name="Schroeder D."/>
            <person name="de Vargas C."/>
            <person name="Verret F."/>
            <person name="von Dassow P."/>
            <person name="Valentin K."/>
            <person name="Van de Peer Y."/>
            <person name="Wheeler G."/>
            <person name="Dacks J.B."/>
            <person name="Delwiche C.F."/>
            <person name="Dyhrman S.T."/>
            <person name="Glockner G."/>
            <person name="John U."/>
            <person name="Richards T."/>
            <person name="Worden A.Z."/>
            <person name="Zhang X."/>
            <person name="Grigoriev I.V."/>
            <person name="Allen A.E."/>
            <person name="Bidle K."/>
            <person name="Borodovsky M."/>
            <person name="Bowler C."/>
            <person name="Brownlee C."/>
            <person name="Cock J.M."/>
            <person name="Elias M."/>
            <person name="Gladyshev V.N."/>
            <person name="Groth M."/>
            <person name="Guda C."/>
            <person name="Hadaegh A."/>
            <person name="Iglesias-Rodriguez M.D."/>
            <person name="Jenkins J."/>
            <person name="Jones B.M."/>
            <person name="Lawson T."/>
            <person name="Leese F."/>
            <person name="Lindquist E."/>
            <person name="Lobanov A."/>
            <person name="Lomsadze A."/>
            <person name="Malik S.B."/>
            <person name="Marsh M.E."/>
            <person name="Mackinder L."/>
            <person name="Mock T."/>
            <person name="Mueller-Roeber B."/>
            <person name="Pagarete A."/>
            <person name="Parker M."/>
            <person name="Probert I."/>
            <person name="Quesneville H."/>
            <person name="Raines C."/>
            <person name="Rensing S.A."/>
            <person name="Riano-Pachon D.M."/>
            <person name="Richier S."/>
            <person name="Rokitta S."/>
            <person name="Shiraiwa Y."/>
            <person name="Soanes D.M."/>
            <person name="van der Giezen M."/>
            <person name="Wahlund T.M."/>
            <person name="Williams B."/>
            <person name="Wilson W."/>
            <person name="Wolfe G."/>
            <person name="Wurch L.L."/>
        </authorList>
    </citation>
    <scope>NUCLEOTIDE SEQUENCE</scope>
</reference>
<protein>
    <submittedName>
        <fullName evidence="2">Uncharacterized protein</fullName>
    </submittedName>
</protein>